<dbReference type="Gene3D" id="3.50.50.60">
    <property type="entry name" value="FAD/NAD(P)-binding domain"/>
    <property type="match status" value="2"/>
</dbReference>
<sequence length="332" mass="34792">MSTRSDDLRDVVVVGGAAAGLSAGLTLARARRRVTVIDVGRPRNAPAEGIHGLLALDGVAPREYLARGRAEVERYDGEVVDGEVVDTRPAGHGFDVILADGTVLPTRTLVLAIGVTDELPDVPGVREQWGHGVLHCPYCHGWEVRDQRIGVIATGPMSVHQAVLFHQWSRDITFLAGGRPLDEQDRVHLDALGIGVVEGVISRVETDGGRVVGVRVDDDEVIDLDAVVVGSRMTVRVEPYIAIGVTADDHPVGTFIATDETGATSVPGVWAAGNCADLMAQVGAAAAHGARVAQFLNAALVTADLERAVAEQAVTEQAVEAQAGEAADGARV</sequence>
<protein>
    <submittedName>
        <fullName evidence="5">Thioredoxin reductase</fullName>
    </submittedName>
</protein>
<organism evidence="5 6">
    <name type="scientific">Dietzia lutea</name>
    <dbReference type="NCBI Taxonomy" id="546160"/>
    <lineage>
        <taxon>Bacteria</taxon>
        <taxon>Bacillati</taxon>
        <taxon>Actinomycetota</taxon>
        <taxon>Actinomycetes</taxon>
        <taxon>Mycobacteriales</taxon>
        <taxon>Dietziaceae</taxon>
        <taxon>Dietzia</taxon>
    </lineage>
</organism>
<dbReference type="SUPFAM" id="SSF51905">
    <property type="entry name" value="FAD/NAD(P)-binding domain"/>
    <property type="match status" value="1"/>
</dbReference>
<evidence type="ECO:0000313" key="6">
    <source>
        <dbReference type="Proteomes" id="UP000244928"/>
    </source>
</evidence>
<comment type="catalytic activity">
    <reaction evidence="3">
        <text>[thioredoxin]-dithiol + NADP(+) = [thioredoxin]-disulfide + NADPH + H(+)</text>
        <dbReference type="Rhea" id="RHEA:20345"/>
        <dbReference type="Rhea" id="RHEA-COMP:10698"/>
        <dbReference type="Rhea" id="RHEA-COMP:10700"/>
        <dbReference type="ChEBI" id="CHEBI:15378"/>
        <dbReference type="ChEBI" id="CHEBI:29950"/>
        <dbReference type="ChEBI" id="CHEBI:50058"/>
        <dbReference type="ChEBI" id="CHEBI:57783"/>
        <dbReference type="ChEBI" id="CHEBI:58349"/>
        <dbReference type="EC" id="1.8.1.9"/>
    </reaction>
</comment>
<evidence type="ECO:0000256" key="1">
    <source>
        <dbReference type="ARBA" id="ARBA00022630"/>
    </source>
</evidence>
<dbReference type="EMBL" id="CP015449">
    <property type="protein sequence ID" value="AWH91916.1"/>
    <property type="molecule type" value="Genomic_DNA"/>
</dbReference>
<accession>A0A2S1R6K0</accession>
<dbReference type="KEGG" id="dlu:A6035_06795"/>
<dbReference type="GO" id="GO:0004791">
    <property type="term" value="F:thioredoxin-disulfide reductase (NADPH) activity"/>
    <property type="evidence" value="ECO:0007669"/>
    <property type="project" value="UniProtKB-EC"/>
</dbReference>
<gene>
    <name evidence="5" type="ORF">A6035_06795</name>
</gene>
<dbReference type="OrthoDB" id="9786503at2"/>
<dbReference type="AlphaFoldDB" id="A0A2S1R6K0"/>
<dbReference type="InterPro" id="IPR023753">
    <property type="entry name" value="FAD/NAD-binding_dom"/>
</dbReference>
<keyword evidence="2" id="KW-0560">Oxidoreductase</keyword>
<dbReference type="RefSeq" id="WP_108847176.1">
    <property type="nucleotide sequence ID" value="NZ_CP015449.1"/>
</dbReference>
<dbReference type="InterPro" id="IPR036188">
    <property type="entry name" value="FAD/NAD-bd_sf"/>
</dbReference>
<evidence type="ECO:0000313" key="5">
    <source>
        <dbReference type="EMBL" id="AWH91916.1"/>
    </source>
</evidence>
<evidence type="ECO:0000259" key="4">
    <source>
        <dbReference type="Pfam" id="PF07992"/>
    </source>
</evidence>
<dbReference type="PRINTS" id="PR00368">
    <property type="entry name" value="FADPNR"/>
</dbReference>
<reference evidence="5 6" key="1">
    <citation type="submission" date="2016-04" db="EMBL/GenBank/DDBJ databases">
        <title>Complete genome sequence of Dietzia lutea YIM 80766T, a strain isolated from desert soil in Egypt.</title>
        <authorList>
            <person name="Zhao J."/>
            <person name="Hu B."/>
            <person name="Geng S."/>
            <person name="Nie Y."/>
            <person name="Tang Y."/>
        </authorList>
    </citation>
    <scope>NUCLEOTIDE SEQUENCE [LARGE SCALE GENOMIC DNA]</scope>
    <source>
        <strain evidence="5 6">YIM 80766</strain>
    </source>
</reference>
<dbReference type="InterPro" id="IPR050097">
    <property type="entry name" value="Ferredoxin-NADP_redctase_2"/>
</dbReference>
<keyword evidence="1" id="KW-0285">Flavoprotein</keyword>
<dbReference type="PRINTS" id="PR00469">
    <property type="entry name" value="PNDRDTASEII"/>
</dbReference>
<feature type="domain" description="FAD/NAD(P)-binding" evidence="4">
    <location>
        <begin position="10"/>
        <end position="289"/>
    </location>
</feature>
<dbReference type="PANTHER" id="PTHR48105">
    <property type="entry name" value="THIOREDOXIN REDUCTASE 1-RELATED-RELATED"/>
    <property type="match status" value="1"/>
</dbReference>
<keyword evidence="6" id="KW-1185">Reference proteome</keyword>
<dbReference type="Proteomes" id="UP000244928">
    <property type="component" value="Chromosome"/>
</dbReference>
<name>A0A2S1R6K0_9ACTN</name>
<dbReference type="Pfam" id="PF07992">
    <property type="entry name" value="Pyr_redox_2"/>
    <property type="match status" value="1"/>
</dbReference>
<proteinExistence type="predicted"/>
<evidence type="ECO:0000256" key="2">
    <source>
        <dbReference type="ARBA" id="ARBA00023002"/>
    </source>
</evidence>
<evidence type="ECO:0000256" key="3">
    <source>
        <dbReference type="ARBA" id="ARBA00048132"/>
    </source>
</evidence>